<dbReference type="AlphaFoldDB" id="A0A937W751"/>
<dbReference type="InterPro" id="IPR058240">
    <property type="entry name" value="rSAM_sf"/>
</dbReference>
<dbReference type="InterPro" id="IPR023885">
    <property type="entry name" value="4Fe4S-binding_SPASM_dom"/>
</dbReference>
<sequence length="162" mass="18935">MRHNIHQVDEARRLARELGVDLLRFIPVGMPFDAQEKDALRRDWFPQFDETPEGMEALQYQLLQRPKKSACFYLYRSLTVNPDARVSPCCVVYGEKNDFGDLLAESHETIWNNERYRSARALFAHDGKPTVRTICDRCNIFERRVKNNPRPPSLLQVRNASL</sequence>
<evidence type="ECO:0000313" key="3">
    <source>
        <dbReference type="Proteomes" id="UP000712673"/>
    </source>
</evidence>
<dbReference type="CDD" id="cd21109">
    <property type="entry name" value="SPASM"/>
    <property type="match status" value="1"/>
</dbReference>
<evidence type="ECO:0000259" key="1">
    <source>
        <dbReference type="Pfam" id="PF13186"/>
    </source>
</evidence>
<dbReference type="Gene3D" id="3.20.20.70">
    <property type="entry name" value="Aldolase class I"/>
    <property type="match status" value="1"/>
</dbReference>
<organism evidence="2 3">
    <name type="scientific">Tectimicrobiota bacterium</name>
    <dbReference type="NCBI Taxonomy" id="2528274"/>
    <lineage>
        <taxon>Bacteria</taxon>
        <taxon>Pseudomonadati</taxon>
        <taxon>Nitrospinota/Tectimicrobiota group</taxon>
        <taxon>Candidatus Tectimicrobiota</taxon>
    </lineage>
</organism>
<dbReference type="InterPro" id="IPR013785">
    <property type="entry name" value="Aldolase_TIM"/>
</dbReference>
<proteinExistence type="predicted"/>
<feature type="domain" description="4Fe4S-binding SPASM" evidence="1">
    <location>
        <begin position="71"/>
        <end position="139"/>
    </location>
</feature>
<gene>
    <name evidence="2" type="ORF">FJZ47_21945</name>
</gene>
<name>A0A937W751_UNCTE</name>
<dbReference type="Proteomes" id="UP000712673">
    <property type="component" value="Unassembled WGS sequence"/>
</dbReference>
<protein>
    <recommendedName>
        <fullName evidence="1">4Fe4S-binding SPASM domain-containing protein</fullName>
    </recommendedName>
</protein>
<dbReference type="SUPFAM" id="SSF102114">
    <property type="entry name" value="Radical SAM enzymes"/>
    <property type="match status" value="1"/>
</dbReference>
<comment type="caution">
    <text evidence="2">The sequence shown here is derived from an EMBL/GenBank/DDBJ whole genome shotgun (WGS) entry which is preliminary data.</text>
</comment>
<reference evidence="2" key="1">
    <citation type="submission" date="2019-03" db="EMBL/GenBank/DDBJ databases">
        <title>Lake Tanganyika Metagenome-Assembled Genomes (MAGs).</title>
        <authorList>
            <person name="Tran P."/>
        </authorList>
    </citation>
    <scope>NUCLEOTIDE SEQUENCE</scope>
    <source>
        <strain evidence="2">K_DeepCast_65m_m2_066</strain>
    </source>
</reference>
<dbReference type="Pfam" id="PF13186">
    <property type="entry name" value="SPASM"/>
    <property type="match status" value="1"/>
</dbReference>
<evidence type="ECO:0000313" key="2">
    <source>
        <dbReference type="EMBL" id="MBM3226435.1"/>
    </source>
</evidence>
<dbReference type="EMBL" id="VGLS01000908">
    <property type="protein sequence ID" value="MBM3226435.1"/>
    <property type="molecule type" value="Genomic_DNA"/>
</dbReference>
<accession>A0A937W751</accession>